<dbReference type="SMART" id="SM00408">
    <property type="entry name" value="IGc2"/>
    <property type="match status" value="1"/>
</dbReference>
<dbReference type="SMART" id="SM00409">
    <property type="entry name" value="IG"/>
    <property type="match status" value="1"/>
</dbReference>
<evidence type="ECO:0000313" key="4">
    <source>
        <dbReference type="Proteomes" id="UP000886998"/>
    </source>
</evidence>
<comment type="caution">
    <text evidence="3">The sequence shown here is derived from an EMBL/GenBank/DDBJ whole genome shotgun (WGS) entry which is preliminary data.</text>
</comment>
<dbReference type="GO" id="GO:0070593">
    <property type="term" value="P:dendrite self-avoidance"/>
    <property type="evidence" value="ECO:0007669"/>
    <property type="project" value="TreeGrafter"/>
</dbReference>
<sequence length="130" mass="14510">MACNRPIDWEALVPRKLAMYYESNDLVKFPPRWRVEPVDATAVVGDSVVFDCQAEGYPQPLIRWKKASGENSASRNFKSIISNYHIQTLENGSLSIKDLTEEDRGHYLCEAANGVGADLSTVVKLSVHGR</sequence>
<proteinExistence type="predicted"/>
<reference evidence="3" key="1">
    <citation type="submission" date="2020-08" db="EMBL/GenBank/DDBJ databases">
        <title>Multicomponent nature underlies the extraordinary mechanical properties of spider dragline silk.</title>
        <authorList>
            <person name="Kono N."/>
            <person name="Nakamura H."/>
            <person name="Mori M."/>
            <person name="Yoshida Y."/>
            <person name="Ohtoshi R."/>
            <person name="Malay A.D."/>
            <person name="Moran D.A.P."/>
            <person name="Tomita M."/>
            <person name="Numata K."/>
            <person name="Arakawa K."/>
        </authorList>
    </citation>
    <scope>NUCLEOTIDE SEQUENCE</scope>
</reference>
<dbReference type="PANTHER" id="PTHR10075">
    <property type="entry name" value="BASIGIN RELATED"/>
    <property type="match status" value="1"/>
</dbReference>
<dbReference type="OrthoDB" id="6413299at2759"/>
<dbReference type="GO" id="GO:0005886">
    <property type="term" value="C:plasma membrane"/>
    <property type="evidence" value="ECO:0007669"/>
    <property type="project" value="TreeGrafter"/>
</dbReference>
<dbReference type="InterPro" id="IPR007110">
    <property type="entry name" value="Ig-like_dom"/>
</dbReference>
<feature type="domain" description="Ig-like" evidence="2">
    <location>
        <begin position="31"/>
        <end position="126"/>
    </location>
</feature>
<accession>A0A8X6WMA5</accession>
<dbReference type="PROSITE" id="PS50835">
    <property type="entry name" value="IG_LIKE"/>
    <property type="match status" value="1"/>
</dbReference>
<dbReference type="InterPro" id="IPR013783">
    <property type="entry name" value="Ig-like_fold"/>
</dbReference>
<dbReference type="InterPro" id="IPR036179">
    <property type="entry name" value="Ig-like_dom_sf"/>
</dbReference>
<dbReference type="GO" id="GO:0007156">
    <property type="term" value="P:homophilic cell adhesion via plasma membrane adhesion molecules"/>
    <property type="evidence" value="ECO:0007669"/>
    <property type="project" value="TreeGrafter"/>
</dbReference>
<dbReference type="SUPFAM" id="SSF48726">
    <property type="entry name" value="Immunoglobulin"/>
    <property type="match status" value="1"/>
</dbReference>
<name>A0A8X6WMA5_9ARAC</name>
<protein>
    <submittedName>
        <fullName evidence="3">Down syndrome cell adhesion molecule</fullName>
    </submittedName>
</protein>
<evidence type="ECO:0000313" key="3">
    <source>
        <dbReference type="EMBL" id="GFY37813.1"/>
    </source>
</evidence>
<dbReference type="InterPro" id="IPR003599">
    <property type="entry name" value="Ig_sub"/>
</dbReference>
<dbReference type="AlphaFoldDB" id="A0A8X6WMA5"/>
<keyword evidence="4" id="KW-1185">Reference proteome</keyword>
<dbReference type="Pfam" id="PF13927">
    <property type="entry name" value="Ig_3"/>
    <property type="match status" value="1"/>
</dbReference>
<gene>
    <name evidence="3" type="primary">X975_26271</name>
    <name evidence="3" type="ORF">TNIN_215011</name>
</gene>
<organism evidence="3 4">
    <name type="scientific">Trichonephila inaurata madagascariensis</name>
    <dbReference type="NCBI Taxonomy" id="2747483"/>
    <lineage>
        <taxon>Eukaryota</taxon>
        <taxon>Metazoa</taxon>
        <taxon>Ecdysozoa</taxon>
        <taxon>Arthropoda</taxon>
        <taxon>Chelicerata</taxon>
        <taxon>Arachnida</taxon>
        <taxon>Araneae</taxon>
        <taxon>Araneomorphae</taxon>
        <taxon>Entelegynae</taxon>
        <taxon>Araneoidea</taxon>
        <taxon>Nephilidae</taxon>
        <taxon>Trichonephila</taxon>
        <taxon>Trichonephila inaurata</taxon>
    </lineage>
</organism>
<dbReference type="GO" id="GO:0098632">
    <property type="term" value="F:cell-cell adhesion mediator activity"/>
    <property type="evidence" value="ECO:0007669"/>
    <property type="project" value="TreeGrafter"/>
</dbReference>
<evidence type="ECO:0000259" key="2">
    <source>
        <dbReference type="PROSITE" id="PS50835"/>
    </source>
</evidence>
<dbReference type="FunFam" id="2.60.40.10:FF:000104">
    <property type="entry name" value="Down syndrome cell adhesion molecule b"/>
    <property type="match status" value="1"/>
</dbReference>
<evidence type="ECO:0000256" key="1">
    <source>
        <dbReference type="ARBA" id="ARBA00023319"/>
    </source>
</evidence>
<dbReference type="GO" id="GO:0030424">
    <property type="term" value="C:axon"/>
    <property type="evidence" value="ECO:0007669"/>
    <property type="project" value="TreeGrafter"/>
</dbReference>
<dbReference type="Gene3D" id="2.60.40.10">
    <property type="entry name" value="Immunoglobulins"/>
    <property type="match status" value="1"/>
</dbReference>
<dbReference type="InterPro" id="IPR003598">
    <property type="entry name" value="Ig_sub2"/>
</dbReference>
<dbReference type="EMBL" id="BMAV01000502">
    <property type="protein sequence ID" value="GFY37813.1"/>
    <property type="molecule type" value="Genomic_DNA"/>
</dbReference>
<dbReference type="Proteomes" id="UP000886998">
    <property type="component" value="Unassembled WGS sequence"/>
</dbReference>
<dbReference type="PANTHER" id="PTHR10075:SF100">
    <property type="entry name" value="FASCICLIN-2"/>
    <property type="match status" value="1"/>
</dbReference>
<dbReference type="GO" id="GO:0007411">
    <property type="term" value="P:axon guidance"/>
    <property type="evidence" value="ECO:0007669"/>
    <property type="project" value="TreeGrafter"/>
</dbReference>
<keyword evidence="1" id="KW-0393">Immunoglobulin domain</keyword>